<keyword evidence="1" id="KW-0175">Coiled coil</keyword>
<gene>
    <name evidence="2" type="ORF">DFO70_11770</name>
</gene>
<feature type="coiled-coil region" evidence="1">
    <location>
        <begin position="4"/>
        <end position="31"/>
    </location>
</feature>
<dbReference type="InterPro" id="IPR013324">
    <property type="entry name" value="RNA_pol_sigma_r3/r4-like"/>
</dbReference>
<dbReference type="Proteomes" id="UP000252731">
    <property type="component" value="Unassembled WGS sequence"/>
</dbReference>
<dbReference type="SUPFAM" id="SSF88659">
    <property type="entry name" value="Sigma3 and sigma4 domains of RNA polymerase sigma factors"/>
    <property type="match status" value="1"/>
</dbReference>
<accession>A0A366JKN3</accession>
<evidence type="ECO:0000313" key="2">
    <source>
        <dbReference type="EMBL" id="RBP87879.1"/>
    </source>
</evidence>
<reference evidence="2 3" key="1">
    <citation type="submission" date="2018-06" db="EMBL/GenBank/DDBJ databases">
        <title>Freshwater and sediment microbial communities from various areas in North America, analyzing microbe dynamics in response to fracking.</title>
        <authorList>
            <person name="Lamendella R."/>
        </authorList>
    </citation>
    <scope>NUCLEOTIDE SEQUENCE [LARGE SCALE GENOMIC DNA]</scope>
    <source>
        <strain evidence="2 3">14_TX</strain>
    </source>
</reference>
<evidence type="ECO:0000256" key="1">
    <source>
        <dbReference type="SAM" id="Coils"/>
    </source>
</evidence>
<comment type="caution">
    <text evidence="2">The sequence shown here is derived from an EMBL/GenBank/DDBJ whole genome shotgun (WGS) entry which is preliminary data.</text>
</comment>
<sequence length="161" mass="18619">MKEAARLTINITELIRDYRMMKREIDRLQNILYGRSVPMRSWGVAQWGIEATLPKGSAGKSQAELKDMDIRGQKQIARLEEYQRRVYAIEIAGDCLDRELLKVVYDCMLDGMTRQEIAVHLEMSRDSVDKLRSDIKAQIGTNTTFPNFCMVRNVLCKMEGR</sequence>
<proteinExistence type="predicted"/>
<dbReference type="RefSeq" id="WP_243856257.1">
    <property type="nucleotide sequence ID" value="NZ_QNSF01000017.1"/>
</dbReference>
<keyword evidence="3" id="KW-1185">Reference proteome</keyword>
<dbReference type="AlphaFoldDB" id="A0A366JKN3"/>
<dbReference type="EMBL" id="QNSF01000017">
    <property type="protein sequence ID" value="RBP87879.1"/>
    <property type="molecule type" value="Genomic_DNA"/>
</dbReference>
<organism evidence="2 3">
    <name type="scientific">Cytobacillus firmus</name>
    <name type="common">Bacillus firmus</name>
    <dbReference type="NCBI Taxonomy" id="1399"/>
    <lineage>
        <taxon>Bacteria</taxon>
        <taxon>Bacillati</taxon>
        <taxon>Bacillota</taxon>
        <taxon>Bacilli</taxon>
        <taxon>Bacillales</taxon>
        <taxon>Bacillaceae</taxon>
        <taxon>Cytobacillus</taxon>
    </lineage>
</organism>
<protein>
    <submittedName>
        <fullName evidence="2">Uncharacterized protein</fullName>
    </submittedName>
</protein>
<evidence type="ECO:0000313" key="3">
    <source>
        <dbReference type="Proteomes" id="UP000252731"/>
    </source>
</evidence>
<name>A0A366JKN3_CYTFI</name>